<dbReference type="AlphaFoldDB" id="B2ILH3"/>
<dbReference type="SUPFAM" id="SSF51306">
    <property type="entry name" value="LexA/Signal peptidase"/>
    <property type="match status" value="1"/>
</dbReference>
<gene>
    <name evidence="2" type="ordered locus">Bind_3844</name>
</gene>
<evidence type="ECO:0000313" key="2">
    <source>
        <dbReference type="EMBL" id="ACB97373.1"/>
    </source>
</evidence>
<dbReference type="Pfam" id="PF13560">
    <property type="entry name" value="HTH_31"/>
    <property type="match status" value="1"/>
</dbReference>
<keyword evidence="3" id="KW-1185">Reference proteome</keyword>
<dbReference type="CDD" id="cd06529">
    <property type="entry name" value="S24_LexA-like"/>
    <property type="match status" value="1"/>
</dbReference>
<dbReference type="PROSITE" id="PS50943">
    <property type="entry name" value="HTH_CROC1"/>
    <property type="match status" value="1"/>
</dbReference>
<organism evidence="2 3">
    <name type="scientific">Beijerinckia indica subsp. indica (strain ATCC 9039 / DSM 1715 / NCIMB 8712)</name>
    <dbReference type="NCBI Taxonomy" id="395963"/>
    <lineage>
        <taxon>Bacteria</taxon>
        <taxon>Pseudomonadati</taxon>
        <taxon>Pseudomonadota</taxon>
        <taxon>Alphaproteobacteria</taxon>
        <taxon>Hyphomicrobiales</taxon>
        <taxon>Beijerinckiaceae</taxon>
        <taxon>Beijerinckia</taxon>
    </lineage>
</organism>
<evidence type="ECO:0000313" key="3">
    <source>
        <dbReference type="Proteomes" id="UP000001695"/>
    </source>
</evidence>
<proteinExistence type="predicted"/>
<dbReference type="SUPFAM" id="SSF47413">
    <property type="entry name" value="lambda repressor-like DNA-binding domains"/>
    <property type="match status" value="1"/>
</dbReference>
<dbReference type="InterPro" id="IPR015927">
    <property type="entry name" value="Peptidase_S24_S26A/B/C"/>
</dbReference>
<keyword evidence="2" id="KW-0614">Plasmid</keyword>
<accession>B2ILH3</accession>
<sequence>MELFHRLRRARKNAGFPSATEAARAFGWNANTYRSHENGERGVRMAMAERYAKAFRVSVPWLLTGMPHPDARCVACLAGRVVAQGRIETHRPGGSPLSCKNIMLPYPVPEGALVFEITGDHLWPRYESGDVVVCWKPARTLQEADGWEAAVKLADGQIYLKTVRYREGHQADLVSHNSAPLVNKHVTHAQKVFGSIRADAWSELPQADSEDGLQGDV</sequence>
<dbReference type="KEGG" id="bid:Bind_3844"/>
<dbReference type="SMART" id="SM00530">
    <property type="entry name" value="HTH_XRE"/>
    <property type="match status" value="1"/>
</dbReference>
<protein>
    <submittedName>
        <fullName evidence="2">Transcriptional regulator, XRE family</fullName>
    </submittedName>
</protein>
<dbReference type="Pfam" id="PF00717">
    <property type="entry name" value="Peptidase_S24"/>
    <property type="match status" value="1"/>
</dbReference>
<dbReference type="EMBL" id="CP001017">
    <property type="protein sequence ID" value="ACB97373.1"/>
    <property type="molecule type" value="Genomic_DNA"/>
</dbReference>
<dbReference type="InterPro" id="IPR010982">
    <property type="entry name" value="Lambda_DNA-bd_dom_sf"/>
</dbReference>
<dbReference type="InterPro" id="IPR036286">
    <property type="entry name" value="LexA/Signal_pep-like_sf"/>
</dbReference>
<feature type="domain" description="HTH cro/C1-type" evidence="1">
    <location>
        <begin position="7"/>
        <end position="62"/>
    </location>
</feature>
<evidence type="ECO:0000259" key="1">
    <source>
        <dbReference type="PROSITE" id="PS50943"/>
    </source>
</evidence>
<dbReference type="InterPro" id="IPR039418">
    <property type="entry name" value="LexA-like"/>
</dbReference>
<dbReference type="InterPro" id="IPR001387">
    <property type="entry name" value="Cro/C1-type_HTH"/>
</dbReference>
<dbReference type="CDD" id="cd00093">
    <property type="entry name" value="HTH_XRE"/>
    <property type="match status" value="1"/>
</dbReference>
<dbReference type="HOGENOM" id="CLU_097949_0_0_5"/>
<dbReference type="Proteomes" id="UP000001695">
    <property type="component" value="Plasmid pBIND01"/>
</dbReference>
<dbReference type="Gene3D" id="2.10.109.10">
    <property type="entry name" value="Umud Fragment, subunit A"/>
    <property type="match status" value="1"/>
</dbReference>
<reference evidence="2 3" key="1">
    <citation type="submission" date="2008-03" db="EMBL/GenBank/DDBJ databases">
        <title>Complete sequence of plasmid1 of Beijerinckia indica subsp. indica ATCC 9039.</title>
        <authorList>
            <consortium name="US DOE Joint Genome Institute"/>
            <person name="Copeland A."/>
            <person name="Lucas S."/>
            <person name="Lapidus A."/>
            <person name="Glavina del Rio T."/>
            <person name="Dalin E."/>
            <person name="Tice H."/>
            <person name="Bruce D."/>
            <person name="Goodwin L."/>
            <person name="Pitluck S."/>
            <person name="LaButti K."/>
            <person name="Schmutz J."/>
            <person name="Larimer F."/>
            <person name="Land M."/>
            <person name="Hauser L."/>
            <person name="Kyrpides N."/>
            <person name="Mikhailova N."/>
            <person name="Dunfield P.F."/>
            <person name="Dedysh S.N."/>
            <person name="Liesack W."/>
            <person name="Saw J.H."/>
            <person name="Alam M."/>
            <person name="Chen Y."/>
            <person name="Murrell J.C."/>
            <person name="Richardson P."/>
        </authorList>
    </citation>
    <scope>NUCLEOTIDE SEQUENCE [LARGE SCALE GENOMIC DNA]</scope>
    <source>
        <strain evidence="3">ATCC 9039 / DSM 1715 / NCIMB 8712</strain>
        <plasmid evidence="2 3">pBIND01</plasmid>
    </source>
</reference>
<dbReference type="GO" id="GO:0003677">
    <property type="term" value="F:DNA binding"/>
    <property type="evidence" value="ECO:0007669"/>
    <property type="project" value="InterPro"/>
</dbReference>
<geneLocation type="plasmid" evidence="2 3">
    <name>pBIND01</name>
</geneLocation>
<name>B2ILH3_BEII9</name>
<dbReference type="Gene3D" id="1.10.260.40">
    <property type="entry name" value="lambda repressor-like DNA-binding domains"/>
    <property type="match status" value="1"/>
</dbReference>